<evidence type="ECO:0000313" key="4">
    <source>
        <dbReference type="Proteomes" id="UP000266273"/>
    </source>
</evidence>
<organism evidence="3 4">
    <name type="scientific">Dichotomicrobium thermohalophilum</name>
    <dbReference type="NCBI Taxonomy" id="933063"/>
    <lineage>
        <taxon>Bacteria</taxon>
        <taxon>Pseudomonadati</taxon>
        <taxon>Pseudomonadota</taxon>
        <taxon>Alphaproteobacteria</taxon>
        <taxon>Hyphomicrobiales</taxon>
        <taxon>Hyphomicrobiaceae</taxon>
        <taxon>Dichotomicrobium</taxon>
    </lineage>
</organism>
<keyword evidence="4" id="KW-1185">Reference proteome</keyword>
<feature type="transmembrane region" description="Helical" evidence="1">
    <location>
        <begin position="20"/>
        <end position="41"/>
    </location>
</feature>
<name>A0A397Q298_9HYPH</name>
<dbReference type="InterPro" id="IPR011499">
    <property type="entry name" value="Lipid_A_biosynth_N"/>
</dbReference>
<dbReference type="InterPro" id="IPR014546">
    <property type="entry name" value="UCP028440_lipidA_biosyn"/>
</dbReference>
<keyword evidence="1" id="KW-1133">Transmembrane helix</keyword>
<dbReference type="Pfam" id="PF07578">
    <property type="entry name" value="LAB_N"/>
    <property type="match status" value="1"/>
</dbReference>
<proteinExistence type="predicted"/>
<reference evidence="3 4" key="1">
    <citation type="submission" date="2018-08" db="EMBL/GenBank/DDBJ databases">
        <title>Genomic Encyclopedia of Archaeal and Bacterial Type Strains, Phase II (KMG-II): from individual species to whole genera.</title>
        <authorList>
            <person name="Goeker M."/>
        </authorList>
    </citation>
    <scope>NUCLEOTIDE SEQUENCE [LARGE SCALE GENOMIC DNA]</scope>
    <source>
        <strain evidence="3 4">DSM 5002</strain>
    </source>
</reference>
<feature type="transmembrane region" description="Helical" evidence="1">
    <location>
        <begin position="53"/>
        <end position="71"/>
    </location>
</feature>
<dbReference type="GO" id="GO:0009245">
    <property type="term" value="P:lipid A biosynthetic process"/>
    <property type="evidence" value="ECO:0007669"/>
    <property type="project" value="InterPro"/>
</dbReference>
<keyword evidence="1" id="KW-0472">Membrane</keyword>
<keyword evidence="1" id="KW-0812">Transmembrane</keyword>
<evidence type="ECO:0000256" key="1">
    <source>
        <dbReference type="SAM" id="Phobius"/>
    </source>
</evidence>
<protein>
    <submittedName>
        <fullName evidence="3">Lipid-A-disaccharide synthase-like uncharacterized protein</fullName>
    </submittedName>
</protein>
<feature type="domain" description="Lipid A biosynthesis N-terminal" evidence="2">
    <location>
        <begin position="23"/>
        <end position="94"/>
    </location>
</feature>
<dbReference type="SMART" id="SM01259">
    <property type="entry name" value="LAB_N"/>
    <property type="match status" value="1"/>
</dbReference>
<feature type="transmembrane region" description="Helical" evidence="1">
    <location>
        <begin position="77"/>
        <end position="96"/>
    </location>
</feature>
<dbReference type="RefSeq" id="WP_425359176.1">
    <property type="nucleotide sequence ID" value="NZ_QXDF01000001.1"/>
</dbReference>
<sequence length="120" mass="13791">MDMNQAAGWWANISWLELSWLAVGFMAQAMFSMRFLMQWIASERARQSVMPEVFWYYSFAGGLMLFVYAIYRMDPVFILGQGTGLFIYSRNIYFIWRAKKMAPPPAQEGTPAPAAKVPAE</sequence>
<accession>A0A397Q298</accession>
<dbReference type="AlphaFoldDB" id="A0A397Q298"/>
<dbReference type="EMBL" id="QXDF01000001">
    <property type="protein sequence ID" value="RIA55496.1"/>
    <property type="molecule type" value="Genomic_DNA"/>
</dbReference>
<evidence type="ECO:0000259" key="2">
    <source>
        <dbReference type="SMART" id="SM01259"/>
    </source>
</evidence>
<dbReference type="GO" id="GO:0016020">
    <property type="term" value="C:membrane"/>
    <property type="evidence" value="ECO:0007669"/>
    <property type="project" value="GOC"/>
</dbReference>
<evidence type="ECO:0000313" key="3">
    <source>
        <dbReference type="EMBL" id="RIA55496.1"/>
    </source>
</evidence>
<gene>
    <name evidence="3" type="ORF">BXY53_0562</name>
</gene>
<dbReference type="GO" id="GO:0008915">
    <property type="term" value="F:lipid-A-disaccharide synthase activity"/>
    <property type="evidence" value="ECO:0007669"/>
    <property type="project" value="InterPro"/>
</dbReference>
<dbReference type="Proteomes" id="UP000266273">
    <property type="component" value="Unassembled WGS sequence"/>
</dbReference>
<dbReference type="PIRSF" id="PIRSF028440">
    <property type="entry name" value="UCP_LAB_N"/>
    <property type="match status" value="1"/>
</dbReference>
<comment type="caution">
    <text evidence="3">The sequence shown here is derived from an EMBL/GenBank/DDBJ whole genome shotgun (WGS) entry which is preliminary data.</text>
</comment>